<dbReference type="OrthoDB" id="5148443at2759"/>
<accession>A0A2P5HFM2</accession>
<evidence type="ECO:0000313" key="2">
    <source>
        <dbReference type="EMBL" id="POS69035.1"/>
    </source>
</evidence>
<comment type="caution">
    <text evidence="2">The sequence shown here is derived from an EMBL/GenBank/DDBJ whole genome shotgun (WGS) entry which is preliminary data.</text>
</comment>
<feature type="transmembrane region" description="Helical" evidence="1">
    <location>
        <begin position="189"/>
        <end position="209"/>
    </location>
</feature>
<organism evidence="2 3">
    <name type="scientific">Diaporthe helianthi</name>
    <dbReference type="NCBI Taxonomy" id="158607"/>
    <lineage>
        <taxon>Eukaryota</taxon>
        <taxon>Fungi</taxon>
        <taxon>Dikarya</taxon>
        <taxon>Ascomycota</taxon>
        <taxon>Pezizomycotina</taxon>
        <taxon>Sordariomycetes</taxon>
        <taxon>Sordariomycetidae</taxon>
        <taxon>Diaporthales</taxon>
        <taxon>Diaporthaceae</taxon>
        <taxon>Diaporthe</taxon>
    </lineage>
</organism>
<evidence type="ECO:0000313" key="3">
    <source>
        <dbReference type="Proteomes" id="UP000094444"/>
    </source>
</evidence>
<proteinExistence type="predicted"/>
<gene>
    <name evidence="2" type="ORF">DHEL01_v212571</name>
</gene>
<feature type="transmembrane region" description="Helical" evidence="1">
    <location>
        <begin position="278"/>
        <end position="301"/>
    </location>
</feature>
<keyword evidence="3" id="KW-1185">Reference proteome</keyword>
<dbReference type="InParanoid" id="A0A2P5HFM2"/>
<keyword evidence="1" id="KW-1133">Transmembrane helix</keyword>
<name>A0A2P5HFM2_DIAHE</name>
<dbReference type="EMBL" id="MAVT02002762">
    <property type="protein sequence ID" value="POS69035.1"/>
    <property type="molecule type" value="Genomic_DNA"/>
</dbReference>
<feature type="transmembrane region" description="Helical" evidence="1">
    <location>
        <begin position="138"/>
        <end position="160"/>
    </location>
</feature>
<dbReference type="AlphaFoldDB" id="A0A2P5HFM2"/>
<feature type="non-terminal residue" evidence="2">
    <location>
        <position position="1"/>
    </location>
</feature>
<sequence>GYTTKLVRNNTGSAIAAAPGNGTAVARRSARDVLSSAILPRQESGVTAVSNGNSFNLSVVFNADTISSFTQSVISALSCQGVGGLVLVALGLLESGTVSTNRVTTGVNVTTLQQVVPKGLIRFTSDGDNINGNTAIRFGAFLAIHIMVAMFVFLAVLPLINSIEGTRALLLRLKLGHVLPKASTWTKIGWFWMMGPTTLILLIFGVLTTSTASSMRTTHSILSLITVLVTFRATAFQVFTKLYISTKAPSSPNAQASILPVPFTFSDRRTIRTLLSQLLLTLTIPTVISGFADLGAITLCVTRAVPFKAAFAIARGLTALFIIGSGISILNILLAVFDIQQGKKEAEDRRGKEE</sequence>
<dbReference type="Proteomes" id="UP000094444">
    <property type="component" value="Unassembled WGS sequence"/>
</dbReference>
<reference evidence="2" key="1">
    <citation type="submission" date="2017-09" db="EMBL/GenBank/DDBJ databases">
        <title>Polyketide synthases of a Diaporthe helianthi virulent isolate.</title>
        <authorList>
            <person name="Baroncelli R."/>
        </authorList>
    </citation>
    <scope>NUCLEOTIDE SEQUENCE [LARGE SCALE GENOMIC DNA]</scope>
    <source>
        <strain evidence="2">7/96</strain>
    </source>
</reference>
<keyword evidence="1" id="KW-0472">Membrane</keyword>
<feature type="transmembrane region" description="Helical" evidence="1">
    <location>
        <begin position="313"/>
        <end position="337"/>
    </location>
</feature>
<evidence type="ECO:0000256" key="1">
    <source>
        <dbReference type="SAM" id="Phobius"/>
    </source>
</evidence>
<keyword evidence="1" id="KW-0812">Transmembrane</keyword>
<protein>
    <submittedName>
        <fullName evidence="2">Uncharacterized protein</fullName>
    </submittedName>
</protein>